<sequence>HWHGAKKDSWFSHIATEMPGEECSNEWCEPVTDEEYNKLG</sequence>
<protein>
    <submittedName>
        <fullName evidence="1">Cupin domain protein</fullName>
    </submittedName>
</protein>
<organism evidence="1">
    <name type="scientific">human gut metagenome</name>
    <dbReference type="NCBI Taxonomy" id="408170"/>
    <lineage>
        <taxon>unclassified sequences</taxon>
        <taxon>metagenomes</taxon>
        <taxon>organismal metagenomes</taxon>
    </lineage>
</organism>
<dbReference type="InterPro" id="IPR014710">
    <property type="entry name" value="RmlC-like_jellyroll"/>
</dbReference>
<feature type="non-terminal residue" evidence="1">
    <location>
        <position position="1"/>
    </location>
</feature>
<name>K1UQ78_9ZZZZ</name>
<proteinExistence type="predicted"/>
<reference evidence="1" key="1">
    <citation type="journal article" date="2013" name="Environ. Microbiol.">
        <title>Microbiota from the distal guts of lean and obese adolescents exhibit partial functional redundancy besides clear differences in community structure.</title>
        <authorList>
            <person name="Ferrer M."/>
            <person name="Ruiz A."/>
            <person name="Lanza F."/>
            <person name="Haange S.B."/>
            <person name="Oberbach A."/>
            <person name="Till H."/>
            <person name="Bargiela R."/>
            <person name="Campoy C."/>
            <person name="Segura M.T."/>
            <person name="Richter M."/>
            <person name="von Bergen M."/>
            <person name="Seifert J."/>
            <person name="Suarez A."/>
        </authorList>
    </citation>
    <scope>NUCLEOTIDE SEQUENCE</scope>
</reference>
<dbReference type="AlphaFoldDB" id="K1UQ78"/>
<dbReference type="EMBL" id="AJWY01001020">
    <property type="protein sequence ID" value="EKC80355.1"/>
    <property type="molecule type" value="Genomic_DNA"/>
</dbReference>
<dbReference type="Gene3D" id="2.60.120.10">
    <property type="entry name" value="Jelly Rolls"/>
    <property type="match status" value="1"/>
</dbReference>
<accession>K1UQ78</accession>
<evidence type="ECO:0000313" key="1">
    <source>
        <dbReference type="EMBL" id="EKC80355.1"/>
    </source>
</evidence>
<gene>
    <name evidence="1" type="ORF">LEA_01470</name>
</gene>
<comment type="caution">
    <text evidence="1">The sequence shown here is derived from an EMBL/GenBank/DDBJ whole genome shotgun (WGS) entry which is preliminary data.</text>
</comment>